<proteinExistence type="predicted"/>
<name>A0ACC2ZH53_9PEZI</name>
<evidence type="ECO:0000313" key="2">
    <source>
        <dbReference type="Proteomes" id="UP001172680"/>
    </source>
</evidence>
<organism evidence="1 2">
    <name type="scientific">Coniosporium tulheliwenetii</name>
    <dbReference type="NCBI Taxonomy" id="3383036"/>
    <lineage>
        <taxon>Eukaryota</taxon>
        <taxon>Fungi</taxon>
        <taxon>Dikarya</taxon>
        <taxon>Ascomycota</taxon>
        <taxon>Pezizomycotina</taxon>
        <taxon>Dothideomycetes</taxon>
        <taxon>Dothideomycetes incertae sedis</taxon>
        <taxon>Coniosporium</taxon>
    </lineage>
</organism>
<reference evidence="1" key="1">
    <citation type="submission" date="2022-10" db="EMBL/GenBank/DDBJ databases">
        <title>Culturing micro-colonial fungi from biological soil crusts in the Mojave desert and describing Neophaeococcomyces mojavensis, and introducing the new genera and species Taxawa tesnikishii.</title>
        <authorList>
            <person name="Kurbessoian T."/>
            <person name="Stajich J.E."/>
        </authorList>
    </citation>
    <scope>NUCLEOTIDE SEQUENCE</scope>
    <source>
        <strain evidence="1">JES_115</strain>
    </source>
</reference>
<comment type="caution">
    <text evidence="1">The sequence shown here is derived from an EMBL/GenBank/DDBJ whole genome shotgun (WGS) entry which is preliminary data.</text>
</comment>
<gene>
    <name evidence="1" type="ORF">H2199_002674</name>
</gene>
<dbReference type="EMBL" id="JAPDRP010000006">
    <property type="protein sequence ID" value="KAJ9646625.1"/>
    <property type="molecule type" value="Genomic_DNA"/>
</dbReference>
<dbReference type="Proteomes" id="UP001172680">
    <property type="component" value="Unassembled WGS sequence"/>
</dbReference>
<evidence type="ECO:0000313" key="1">
    <source>
        <dbReference type="EMBL" id="KAJ9646625.1"/>
    </source>
</evidence>
<accession>A0ACC2ZH53</accession>
<protein>
    <submittedName>
        <fullName evidence="1">Uncharacterized protein</fullName>
    </submittedName>
</protein>
<keyword evidence="2" id="KW-1185">Reference proteome</keyword>
<sequence length="664" mass="73697">MAFACQPDLRRPSSTLSIDTKSASLFGDSDTLPDFALDHTAIMSPTLTQRRDSFSTNANGFWSPDTQPWEEFPVSFMDRTASASTNPFLQQDNNPFTRLNSTQAAAYGQQSAAWPLHDGDSGSCTPTTAKTDYAFHPDFDTGPTSAFGMPVRSNAAFNGLPHSNVRPSSVFPPAASGTPAMPQSPHSHKEWMAMAASEVESRPMPKRMRPNTPPRSFSPGFLRRDGIRKKNARFEIPAERSLLNIDHLIAQSQDEDEIKELKQQKRLLRNRQAALDSRQRKKKHTEELEEEKKAWTTRLGELEDELVHMRMQYDAALQEKDHWHREFLHAEQVNNGLQYEREEMVRTHTLETGELRKKVSVLTEKLEASSSTAMSHQPSQSSFTDFAADMDNLTMGGNDWDNYIFVNDFCIDPEQTQNQQLPQPAQQLPQQSLVVRQPKKDEDKPVASGLLLMLLLCGAFVASRSSGSSAPTIPRIPDDIRAASTQVLDSIFKDAGVAPSSTSPSAPVHSSNIIVNHAEGWPRTTLSGAEFASLSNLDNLHHHLVAPTKDQEAEQLFSITPAQYNSLTSTDFARRVYSVHSDDDHSAALSPASQLPSHRRNLAETLAAMREEGKGETAAEVYTRSLLWDTIPSEVVREFKRMVEGSGADVDTPPSNVDSGLKCE</sequence>